<reference evidence="1 2" key="1">
    <citation type="submission" date="2020-04" db="EMBL/GenBank/DDBJ databases">
        <title>Molecular characterization of pseudomonads from Agaricus bisporus reveal novel blotch 2 pathogens in Western Europe.</title>
        <authorList>
            <person name="Taparia T."/>
            <person name="Krijger M."/>
            <person name="Haynes E."/>
            <person name="Elpinstone J.G."/>
            <person name="Noble R."/>
            <person name="Van Der Wolf J."/>
        </authorList>
    </citation>
    <scope>NUCLEOTIDE SEQUENCE [LARGE SCALE GENOMIC DNA]</scope>
    <source>
        <strain evidence="1 2">G9001</strain>
    </source>
</reference>
<evidence type="ECO:0000313" key="1">
    <source>
        <dbReference type="EMBL" id="NWB84550.1"/>
    </source>
</evidence>
<gene>
    <name evidence="1" type="ORF">HX830_06625</name>
</gene>
<evidence type="ECO:0000313" key="2">
    <source>
        <dbReference type="Proteomes" id="UP000522864"/>
    </source>
</evidence>
<protein>
    <submittedName>
        <fullName evidence="1">Uncharacterized protein</fullName>
    </submittedName>
</protein>
<comment type="caution">
    <text evidence="1">The sequence shown here is derived from an EMBL/GenBank/DDBJ whole genome shotgun (WGS) entry which is preliminary data.</text>
</comment>
<dbReference type="Proteomes" id="UP000522864">
    <property type="component" value="Unassembled WGS sequence"/>
</dbReference>
<dbReference type="AlphaFoldDB" id="A0A7Y7WNU6"/>
<accession>A0A7Y7WNU6</accession>
<name>A0A7Y7WNU6_9PSED</name>
<organism evidence="1 2">
    <name type="scientific">Pseudomonas gingeri</name>
    <dbReference type="NCBI Taxonomy" id="117681"/>
    <lineage>
        <taxon>Bacteria</taxon>
        <taxon>Pseudomonadati</taxon>
        <taxon>Pseudomonadota</taxon>
        <taxon>Gammaproteobacteria</taxon>
        <taxon>Pseudomonadales</taxon>
        <taxon>Pseudomonadaceae</taxon>
        <taxon>Pseudomonas</taxon>
    </lineage>
</organism>
<proteinExistence type="predicted"/>
<dbReference type="EMBL" id="JACAQA010000004">
    <property type="protein sequence ID" value="NWB84550.1"/>
    <property type="molecule type" value="Genomic_DNA"/>
</dbReference>
<sequence>MAHSYRIKLPENKVSKGASVKEITLDDSINRGDLLRFEVFPEFTYIVTQKTYEVRLDDTFRVELETDLYTP</sequence>
<dbReference type="RefSeq" id="WP_152741207.1">
    <property type="nucleotide sequence ID" value="NZ_JACAQA010000004.1"/>
</dbReference>